<dbReference type="EMBL" id="CM044708">
    <property type="protein sequence ID" value="KAI5647276.1"/>
    <property type="molecule type" value="Genomic_DNA"/>
</dbReference>
<reference evidence="2" key="1">
    <citation type="journal article" date="2023" name="Nat. Plants">
        <title>Single-cell RNA sequencing provides a high-resolution roadmap for understanding the multicellular compartmentation of specialized metabolism.</title>
        <authorList>
            <person name="Sun S."/>
            <person name="Shen X."/>
            <person name="Li Y."/>
            <person name="Li Y."/>
            <person name="Wang S."/>
            <person name="Li R."/>
            <person name="Zhang H."/>
            <person name="Shen G."/>
            <person name="Guo B."/>
            <person name="Wei J."/>
            <person name="Xu J."/>
            <person name="St-Pierre B."/>
            <person name="Chen S."/>
            <person name="Sun C."/>
        </authorList>
    </citation>
    <scope>NUCLEOTIDE SEQUENCE [LARGE SCALE GENOMIC DNA]</scope>
</reference>
<sequence length="309" mass="34127">MAEQTSSSTRRYAIVTGSNKGIGFEICRQLASWNITVVFTARNEKRGLEALEKIKRSLLLSHNLVFHQLDVADPSSISSLAEFVKTQFGRLDILVNNAGIIGANVDVDALKASGYGADGPEGAHINWNGILFETYELAVECLQTNYYGAKRMIETFLPLLQLSDSPRIVNVSSSMGKLKNINNEWAKGILSDAESVTEERVDQVLNEFLKDFKQGTFQLQTKGWPAYLSAYAVSKAAMNAYTRILARNHKNLLVNCVCPGFVKTDINFNTGKLTAEEGAESIVRLALLPHDDDGPSGFFFVRNEVSSYE</sequence>
<protein>
    <submittedName>
        <fullName evidence="1">Uncharacterized protein</fullName>
    </submittedName>
</protein>
<proteinExistence type="predicted"/>
<name>A0ACB9ZKD6_CATRO</name>
<gene>
    <name evidence="1" type="ORF">M9H77_33281</name>
</gene>
<evidence type="ECO:0000313" key="1">
    <source>
        <dbReference type="EMBL" id="KAI5647276.1"/>
    </source>
</evidence>
<accession>A0ACB9ZKD6</accession>
<comment type="caution">
    <text evidence="1">The sequence shown here is derived from an EMBL/GenBank/DDBJ whole genome shotgun (WGS) entry which is preliminary data.</text>
</comment>
<organism evidence="1 2">
    <name type="scientific">Catharanthus roseus</name>
    <name type="common">Madagascar periwinkle</name>
    <name type="synonym">Vinca rosea</name>
    <dbReference type="NCBI Taxonomy" id="4058"/>
    <lineage>
        <taxon>Eukaryota</taxon>
        <taxon>Viridiplantae</taxon>
        <taxon>Streptophyta</taxon>
        <taxon>Embryophyta</taxon>
        <taxon>Tracheophyta</taxon>
        <taxon>Spermatophyta</taxon>
        <taxon>Magnoliopsida</taxon>
        <taxon>eudicotyledons</taxon>
        <taxon>Gunneridae</taxon>
        <taxon>Pentapetalae</taxon>
        <taxon>asterids</taxon>
        <taxon>lamiids</taxon>
        <taxon>Gentianales</taxon>
        <taxon>Apocynaceae</taxon>
        <taxon>Rauvolfioideae</taxon>
        <taxon>Vinceae</taxon>
        <taxon>Catharanthinae</taxon>
        <taxon>Catharanthus</taxon>
    </lineage>
</organism>
<keyword evidence="2" id="KW-1185">Reference proteome</keyword>
<dbReference type="Proteomes" id="UP001060085">
    <property type="component" value="Linkage Group LG08"/>
</dbReference>
<evidence type="ECO:0000313" key="2">
    <source>
        <dbReference type="Proteomes" id="UP001060085"/>
    </source>
</evidence>